<accession>A0AAV9NL84</accession>
<dbReference type="PANTHER" id="PTHR43861">
    <property type="entry name" value="TRANS-ACONITATE 2-METHYLTRANSFERASE-RELATED"/>
    <property type="match status" value="1"/>
</dbReference>
<evidence type="ECO:0000259" key="3">
    <source>
        <dbReference type="Pfam" id="PF13649"/>
    </source>
</evidence>
<dbReference type="InterPro" id="IPR029063">
    <property type="entry name" value="SAM-dependent_MTases_sf"/>
</dbReference>
<keyword evidence="1" id="KW-0489">Methyltransferase</keyword>
<name>A0AAV9NL84_9EURO</name>
<proteinExistence type="predicted"/>
<dbReference type="GO" id="GO:0032259">
    <property type="term" value="P:methylation"/>
    <property type="evidence" value="ECO:0007669"/>
    <property type="project" value="UniProtKB-KW"/>
</dbReference>
<organism evidence="4 5">
    <name type="scientific">Exophiala bonariae</name>
    <dbReference type="NCBI Taxonomy" id="1690606"/>
    <lineage>
        <taxon>Eukaryota</taxon>
        <taxon>Fungi</taxon>
        <taxon>Dikarya</taxon>
        <taxon>Ascomycota</taxon>
        <taxon>Pezizomycotina</taxon>
        <taxon>Eurotiomycetes</taxon>
        <taxon>Chaetothyriomycetidae</taxon>
        <taxon>Chaetothyriales</taxon>
        <taxon>Herpotrichiellaceae</taxon>
        <taxon>Exophiala</taxon>
    </lineage>
</organism>
<evidence type="ECO:0000256" key="2">
    <source>
        <dbReference type="ARBA" id="ARBA00022679"/>
    </source>
</evidence>
<dbReference type="AlphaFoldDB" id="A0AAV9NL84"/>
<dbReference type="EMBL" id="JAVRRD010000003">
    <property type="protein sequence ID" value="KAK5061308.1"/>
    <property type="molecule type" value="Genomic_DNA"/>
</dbReference>
<protein>
    <recommendedName>
        <fullName evidence="3">Methyltransferase domain-containing protein</fullName>
    </recommendedName>
</protein>
<sequence>MAHFSSTQYNSISKEYDAVNGLPISKAIVINVERVLSPHIKGAKVLELACGTGFFTRHLLRWGATSVVGIDISQGMIDIAQADFSTTPDASKSKFMVADCTQPFDVGAEGYDLVFAAWLLNYSPDEATAAAIFENISKHLKPGGRLVTVMPHPEEDPIVCINKLDPVFDKKYGYKVVLKEKLEVGYLVHLYFSTDPPVDFGNYFLPKSVYEKAARTGNMKGQLSWEDISLPSNHDEVNSYMAEPVPERYFDDWLQYPDFGILVAEK</sequence>
<dbReference type="GO" id="GO:0008168">
    <property type="term" value="F:methyltransferase activity"/>
    <property type="evidence" value="ECO:0007669"/>
    <property type="project" value="UniProtKB-KW"/>
</dbReference>
<dbReference type="Pfam" id="PF13649">
    <property type="entry name" value="Methyltransf_25"/>
    <property type="match status" value="1"/>
</dbReference>
<dbReference type="InterPro" id="IPR041698">
    <property type="entry name" value="Methyltransf_25"/>
</dbReference>
<comment type="caution">
    <text evidence="4">The sequence shown here is derived from an EMBL/GenBank/DDBJ whole genome shotgun (WGS) entry which is preliminary data.</text>
</comment>
<dbReference type="CDD" id="cd02440">
    <property type="entry name" value="AdoMet_MTases"/>
    <property type="match status" value="1"/>
</dbReference>
<gene>
    <name evidence="4" type="ORF">LTR84_007850</name>
</gene>
<feature type="domain" description="Methyltransferase" evidence="3">
    <location>
        <begin position="45"/>
        <end position="144"/>
    </location>
</feature>
<dbReference type="GeneID" id="89976015"/>
<evidence type="ECO:0000256" key="1">
    <source>
        <dbReference type="ARBA" id="ARBA00022603"/>
    </source>
</evidence>
<dbReference type="PANTHER" id="PTHR43861:SF1">
    <property type="entry name" value="TRANS-ACONITATE 2-METHYLTRANSFERASE"/>
    <property type="match status" value="1"/>
</dbReference>
<dbReference type="SUPFAM" id="SSF53335">
    <property type="entry name" value="S-adenosyl-L-methionine-dependent methyltransferases"/>
    <property type="match status" value="1"/>
</dbReference>
<reference evidence="4 5" key="1">
    <citation type="submission" date="2023-08" db="EMBL/GenBank/DDBJ databases">
        <title>Black Yeasts Isolated from many extreme environments.</title>
        <authorList>
            <person name="Coleine C."/>
            <person name="Stajich J.E."/>
            <person name="Selbmann L."/>
        </authorList>
    </citation>
    <scope>NUCLEOTIDE SEQUENCE [LARGE SCALE GENOMIC DNA]</scope>
    <source>
        <strain evidence="4 5">CCFEE 5792</strain>
    </source>
</reference>
<dbReference type="RefSeq" id="XP_064710405.1">
    <property type="nucleotide sequence ID" value="XM_064851402.1"/>
</dbReference>
<keyword evidence="5" id="KW-1185">Reference proteome</keyword>
<evidence type="ECO:0000313" key="5">
    <source>
        <dbReference type="Proteomes" id="UP001358417"/>
    </source>
</evidence>
<evidence type="ECO:0000313" key="4">
    <source>
        <dbReference type="EMBL" id="KAK5061308.1"/>
    </source>
</evidence>
<dbReference type="Proteomes" id="UP001358417">
    <property type="component" value="Unassembled WGS sequence"/>
</dbReference>
<dbReference type="Gene3D" id="3.40.50.150">
    <property type="entry name" value="Vaccinia Virus protein VP39"/>
    <property type="match status" value="1"/>
</dbReference>
<keyword evidence="2" id="KW-0808">Transferase</keyword>